<sequence length="71" mass="7375">MPALSAGACGTQRRAEDAEGLRGAWGAVDGSWRQATDRASALPDGAVDVSVEGEWCFSQTLRHLVFATGPG</sequence>
<evidence type="ECO:0008006" key="3">
    <source>
        <dbReference type="Google" id="ProtNLM"/>
    </source>
</evidence>
<comment type="caution">
    <text evidence="1">The sequence shown here is derived from an EMBL/GenBank/DDBJ whole genome shotgun (WGS) entry which is preliminary data.</text>
</comment>
<organism evidence="1 2">
    <name type="scientific">Gordonia jacobaea</name>
    <dbReference type="NCBI Taxonomy" id="122202"/>
    <lineage>
        <taxon>Bacteria</taxon>
        <taxon>Bacillati</taxon>
        <taxon>Actinomycetota</taxon>
        <taxon>Actinomycetes</taxon>
        <taxon>Mycobacteriales</taxon>
        <taxon>Gordoniaceae</taxon>
        <taxon>Gordonia</taxon>
    </lineage>
</organism>
<accession>A0ABR5I6D3</accession>
<keyword evidence="2" id="KW-1185">Reference proteome</keyword>
<evidence type="ECO:0000313" key="1">
    <source>
        <dbReference type="EMBL" id="KNA89245.1"/>
    </source>
</evidence>
<dbReference type="EMBL" id="LDTZ01000031">
    <property type="protein sequence ID" value="KNA89245.1"/>
    <property type="molecule type" value="Genomic_DNA"/>
</dbReference>
<name>A0ABR5I6D3_9ACTN</name>
<evidence type="ECO:0000313" key="2">
    <source>
        <dbReference type="Proteomes" id="UP000037247"/>
    </source>
</evidence>
<gene>
    <name evidence="1" type="ORF">ABW18_22000</name>
</gene>
<proteinExistence type="predicted"/>
<dbReference type="Proteomes" id="UP000037247">
    <property type="component" value="Unassembled WGS sequence"/>
</dbReference>
<protein>
    <recommendedName>
        <fullName evidence="3">DinB family protein</fullName>
    </recommendedName>
</protein>
<reference evidence="1 2" key="1">
    <citation type="submission" date="2015-05" db="EMBL/GenBank/DDBJ databases">
        <title>Draft genome sequence of the bacterium Gordonia jacobaea a new member of the Gordonia genus.</title>
        <authorList>
            <person name="Jimenez-Galisteo G."/>
            <person name="Dominguez A."/>
            <person name="Munoz E."/>
            <person name="Vinas M."/>
        </authorList>
    </citation>
    <scope>NUCLEOTIDE SEQUENCE [LARGE SCALE GENOMIC DNA]</scope>
    <source>
        <strain evidence="2">mv1</strain>
    </source>
</reference>